<name>A0A0A2LVI0_9FLAO</name>
<proteinExistence type="predicted"/>
<feature type="transmembrane region" description="Helical" evidence="2">
    <location>
        <begin position="46"/>
        <end position="70"/>
    </location>
</feature>
<keyword evidence="2" id="KW-0812">Transmembrane</keyword>
<sequence>MAFEEIKENAEDLKNQAKELLDANMQYYKLWGFKIFMKSTSMMLKVILLGIMLLLVVLFFSIAAAIGIGYALDNMAYGFLIVGGIYLILAIIVYYYQDKITEGPLLANFSRIFFKDYD</sequence>
<accession>A0A0A2LVI0</accession>
<keyword evidence="4" id="KW-1185">Reference proteome</keyword>
<evidence type="ECO:0000256" key="1">
    <source>
        <dbReference type="SAM" id="Coils"/>
    </source>
</evidence>
<keyword evidence="2" id="KW-0472">Membrane</keyword>
<dbReference type="Proteomes" id="UP000030129">
    <property type="component" value="Unassembled WGS sequence"/>
</dbReference>
<evidence type="ECO:0000313" key="4">
    <source>
        <dbReference type="Proteomes" id="UP000030129"/>
    </source>
</evidence>
<feature type="transmembrane region" description="Helical" evidence="2">
    <location>
        <begin position="76"/>
        <end position="96"/>
    </location>
</feature>
<evidence type="ECO:0000256" key="2">
    <source>
        <dbReference type="SAM" id="Phobius"/>
    </source>
</evidence>
<comment type="caution">
    <text evidence="3">The sequence shown here is derived from an EMBL/GenBank/DDBJ whole genome shotgun (WGS) entry which is preliminary data.</text>
</comment>
<reference evidence="3 4" key="1">
    <citation type="submission" date="2013-09" db="EMBL/GenBank/DDBJ databases">
        <authorList>
            <person name="Zeng Z."/>
            <person name="Chen C."/>
        </authorList>
    </citation>
    <scope>NUCLEOTIDE SEQUENCE [LARGE SCALE GENOMIC DNA]</scope>
    <source>
        <strain evidence="3 4">F44-8</strain>
    </source>
</reference>
<dbReference type="STRING" id="1406840.Q763_04810"/>
<feature type="coiled-coil region" evidence="1">
    <location>
        <begin position="3"/>
        <end position="30"/>
    </location>
</feature>
<keyword evidence="1" id="KW-0175">Coiled coil</keyword>
<dbReference type="eggNOG" id="ENOG5032YZ6">
    <property type="taxonomic scope" value="Bacteria"/>
</dbReference>
<protein>
    <submittedName>
        <fullName evidence="3">Competence protein</fullName>
    </submittedName>
</protein>
<gene>
    <name evidence="3" type="ORF">Q763_04810</name>
</gene>
<dbReference type="RefSeq" id="WP_035131721.1">
    <property type="nucleotide sequence ID" value="NZ_JRLV01000004.1"/>
</dbReference>
<evidence type="ECO:0000313" key="3">
    <source>
        <dbReference type="EMBL" id="KGO83336.1"/>
    </source>
</evidence>
<keyword evidence="2" id="KW-1133">Transmembrane helix</keyword>
<dbReference type="EMBL" id="JRLV01000004">
    <property type="protein sequence ID" value="KGO83336.1"/>
    <property type="molecule type" value="Genomic_DNA"/>
</dbReference>
<dbReference type="AlphaFoldDB" id="A0A0A2LVI0"/>
<organism evidence="3 4">
    <name type="scientific">Flavobacterium beibuense F44-8</name>
    <dbReference type="NCBI Taxonomy" id="1406840"/>
    <lineage>
        <taxon>Bacteria</taxon>
        <taxon>Pseudomonadati</taxon>
        <taxon>Bacteroidota</taxon>
        <taxon>Flavobacteriia</taxon>
        <taxon>Flavobacteriales</taxon>
        <taxon>Flavobacteriaceae</taxon>
        <taxon>Flavobacterium</taxon>
    </lineage>
</organism>